<gene>
    <name evidence="1" type="ORF">SCNU_17143</name>
</gene>
<dbReference type="EMBL" id="AEUD01000017">
    <property type="protein sequence ID" value="EGD53841.1"/>
    <property type="molecule type" value="Genomic_DNA"/>
</dbReference>
<reference evidence="1 2" key="1">
    <citation type="journal article" date="2011" name="J. Bacteriol.">
        <title>Draft Genome Sequence of Gordonia neofelifaecis NRRL B-59395, a Cholesterol-Degrading Actinomycete.</title>
        <authorList>
            <person name="Ge F."/>
            <person name="Li W."/>
            <person name="Chen G."/>
            <person name="Liu Y."/>
            <person name="Zhang G."/>
            <person name="Yong B."/>
            <person name="Wang Q."/>
            <person name="Wang N."/>
            <person name="Huang Z."/>
            <person name="Li W."/>
            <person name="Wang J."/>
            <person name="Wu C."/>
            <person name="Xie Q."/>
            <person name="Liu G."/>
        </authorList>
    </citation>
    <scope>NUCLEOTIDE SEQUENCE [LARGE SCALE GENOMIC DNA]</scope>
    <source>
        <strain evidence="1 2">NRRL B-59395</strain>
    </source>
</reference>
<proteinExistence type="predicted"/>
<evidence type="ECO:0000313" key="2">
    <source>
        <dbReference type="Proteomes" id="UP000035065"/>
    </source>
</evidence>
<dbReference type="Proteomes" id="UP000035065">
    <property type="component" value="Unassembled WGS sequence"/>
</dbReference>
<sequence length="287" mass="29581">MDTKRIVRRGAVVLFALMTAGALVTGLPAAEAAPPRDSGFAFPFAGAPAFVHLAPTEAGPGRLNQPLGLAAADAVAAGIGLGRGDVMSDRQYRAFVTGGGVGGSRAAAKEIDACVAILTNTVGRPLISRSDTGPTRSVLASYGVYVTTNGLLQSPANASAPTRKVNTLIAPGGYVGDWLRANGATRTLIALYRSAYTVEALYGFAAQQMSGAAQLVTNTANGTTSTVGMSMAPPLWLVNFALLYVMKPSLAAAMPAHWAPIPPAVARAIKASPTGQVPYSAYQRYFR</sequence>
<protein>
    <submittedName>
        <fullName evidence="1">Uncharacterized protein</fullName>
    </submittedName>
</protein>
<dbReference type="RefSeq" id="WP_009680622.1">
    <property type="nucleotide sequence ID" value="NZ_AEUD01000017.1"/>
</dbReference>
<organism evidence="1 2">
    <name type="scientific">Gordonia neofelifaecis NRRL B-59395</name>
    <dbReference type="NCBI Taxonomy" id="644548"/>
    <lineage>
        <taxon>Bacteria</taxon>
        <taxon>Bacillati</taxon>
        <taxon>Actinomycetota</taxon>
        <taxon>Actinomycetes</taxon>
        <taxon>Mycobacteriales</taxon>
        <taxon>Gordoniaceae</taxon>
        <taxon>Gordonia</taxon>
    </lineage>
</organism>
<dbReference type="eggNOG" id="ENOG5033TR2">
    <property type="taxonomic scope" value="Bacteria"/>
</dbReference>
<dbReference type="AlphaFoldDB" id="F1YND0"/>
<accession>F1YND0</accession>
<evidence type="ECO:0000313" key="1">
    <source>
        <dbReference type="EMBL" id="EGD53841.1"/>
    </source>
</evidence>
<keyword evidence="2" id="KW-1185">Reference proteome</keyword>
<name>F1YND0_9ACTN</name>
<comment type="caution">
    <text evidence="1">The sequence shown here is derived from an EMBL/GenBank/DDBJ whole genome shotgun (WGS) entry which is preliminary data.</text>
</comment>